<dbReference type="GO" id="GO:0000166">
    <property type="term" value="F:nucleotide binding"/>
    <property type="evidence" value="ECO:0007669"/>
    <property type="project" value="UniProtKB-KW"/>
</dbReference>
<keyword evidence="4" id="KW-0547">Nucleotide-binding</keyword>
<accession>A0A6N6NRN5</accession>
<comment type="catalytic activity">
    <reaction evidence="5">
        <text>a 2'-deoxyribonucleoside 5'-diphosphate + [thioredoxin]-disulfide + H2O = a ribonucleoside 5'-diphosphate + [thioredoxin]-dithiol</text>
        <dbReference type="Rhea" id="RHEA:23252"/>
        <dbReference type="Rhea" id="RHEA-COMP:10698"/>
        <dbReference type="Rhea" id="RHEA-COMP:10700"/>
        <dbReference type="ChEBI" id="CHEBI:15377"/>
        <dbReference type="ChEBI" id="CHEBI:29950"/>
        <dbReference type="ChEBI" id="CHEBI:50058"/>
        <dbReference type="ChEBI" id="CHEBI:57930"/>
        <dbReference type="ChEBI" id="CHEBI:73316"/>
        <dbReference type="EC" id="1.17.4.1"/>
    </reaction>
</comment>
<dbReference type="AlphaFoldDB" id="A0A6N6NRN5"/>
<evidence type="ECO:0000313" key="7">
    <source>
        <dbReference type="EMBL" id="KAB1642941.1"/>
    </source>
</evidence>
<gene>
    <name evidence="7" type="ORF">F8C90_00730</name>
</gene>
<dbReference type="InterPro" id="IPR024434">
    <property type="entry name" value="TSCPD_dom"/>
</dbReference>
<dbReference type="EMBL" id="WAJR01000001">
    <property type="protein sequence ID" value="KAB1642941.1"/>
    <property type="molecule type" value="Genomic_DNA"/>
</dbReference>
<evidence type="ECO:0000256" key="3">
    <source>
        <dbReference type="ARBA" id="ARBA00022634"/>
    </source>
</evidence>
<dbReference type="NCBIfam" id="TIGR03905">
    <property type="entry name" value="TIGR03905_4_Cys"/>
    <property type="match status" value="1"/>
</dbReference>
<reference evidence="7 8" key="1">
    <citation type="submission" date="2019-09" db="EMBL/GenBank/DDBJ databases">
        <title>Whole genome shotgun sequencing (WGS) of Ellagibacter isourolithinifaciens DSM 104140(T) and Adlercreutzia muris DSM 29508(T).</title>
        <authorList>
            <person name="Stoll D.A."/>
            <person name="Danylec N."/>
            <person name="Huch M."/>
        </authorList>
    </citation>
    <scope>NUCLEOTIDE SEQUENCE [LARGE SCALE GENOMIC DNA]</scope>
    <source>
        <strain evidence="7 8">DSM 104140</strain>
    </source>
</reference>
<proteinExistence type="inferred from homology"/>
<evidence type="ECO:0000259" key="6">
    <source>
        <dbReference type="Pfam" id="PF12637"/>
    </source>
</evidence>
<dbReference type="GO" id="GO:0004748">
    <property type="term" value="F:ribonucleoside-diphosphate reductase activity, thioredoxin disulfide as acceptor"/>
    <property type="evidence" value="ECO:0007669"/>
    <property type="project" value="UniProtKB-EC"/>
</dbReference>
<evidence type="ECO:0000313" key="8">
    <source>
        <dbReference type="Proteomes" id="UP000468668"/>
    </source>
</evidence>
<sequence>MYTYRTKGVCSRAINVEVEGDKIKHVDFIGGCNGNLKAISKLVEGKDIAEVCSILDGNTCGNRSTSCADQLCHALREAKSAE</sequence>
<dbReference type="OrthoDB" id="9801525at2"/>
<comment type="similarity">
    <text evidence="1">Belongs to the ribonucleoside diphosphate reductase class-2 family.</text>
</comment>
<feature type="domain" description="TSCPD" evidence="6">
    <location>
        <begin position="3"/>
        <end position="78"/>
    </location>
</feature>
<evidence type="ECO:0000256" key="2">
    <source>
        <dbReference type="ARBA" id="ARBA00012274"/>
    </source>
</evidence>
<keyword evidence="8" id="KW-1185">Reference proteome</keyword>
<evidence type="ECO:0000256" key="4">
    <source>
        <dbReference type="ARBA" id="ARBA00022741"/>
    </source>
</evidence>
<dbReference type="Pfam" id="PF12637">
    <property type="entry name" value="TSCPD"/>
    <property type="match status" value="1"/>
</dbReference>
<keyword evidence="3" id="KW-0237">DNA synthesis</keyword>
<organism evidence="7 8">
    <name type="scientific">Ellagibacter isourolithinifaciens</name>
    <dbReference type="NCBI Taxonomy" id="2137581"/>
    <lineage>
        <taxon>Bacteria</taxon>
        <taxon>Bacillati</taxon>
        <taxon>Actinomycetota</taxon>
        <taxon>Coriobacteriia</taxon>
        <taxon>Eggerthellales</taxon>
        <taxon>Eggerthellaceae</taxon>
        <taxon>Ellagibacter</taxon>
    </lineage>
</organism>
<dbReference type="GO" id="GO:0071897">
    <property type="term" value="P:DNA biosynthetic process"/>
    <property type="evidence" value="ECO:0007669"/>
    <property type="project" value="UniProtKB-KW"/>
</dbReference>
<evidence type="ECO:0000256" key="1">
    <source>
        <dbReference type="ARBA" id="ARBA00007405"/>
    </source>
</evidence>
<dbReference type="RefSeq" id="WP_158048527.1">
    <property type="nucleotide sequence ID" value="NZ_DBEYPV010000178.1"/>
</dbReference>
<evidence type="ECO:0000256" key="5">
    <source>
        <dbReference type="ARBA" id="ARBA00047754"/>
    </source>
</evidence>
<comment type="caution">
    <text evidence="7">The sequence shown here is derived from an EMBL/GenBank/DDBJ whole genome shotgun (WGS) entry which is preliminary data.</text>
</comment>
<dbReference type="Proteomes" id="UP000468668">
    <property type="component" value="Unassembled WGS sequence"/>
</dbReference>
<dbReference type="InterPro" id="IPR023806">
    <property type="entry name" value="CHP03905"/>
</dbReference>
<name>A0A6N6NRN5_9ACTN</name>
<dbReference type="GeneID" id="98656926"/>
<dbReference type="EC" id="1.17.4.1" evidence="2"/>
<protein>
    <recommendedName>
        <fullName evidence="2">ribonucleoside-diphosphate reductase</fullName>
        <ecNumber evidence="2">1.17.4.1</ecNumber>
    </recommendedName>
</protein>